<organism evidence="2 3">
    <name type="scientific">Luteolibacter luteus</name>
    <dbReference type="NCBI Taxonomy" id="2728835"/>
    <lineage>
        <taxon>Bacteria</taxon>
        <taxon>Pseudomonadati</taxon>
        <taxon>Verrucomicrobiota</taxon>
        <taxon>Verrucomicrobiia</taxon>
        <taxon>Verrucomicrobiales</taxon>
        <taxon>Verrucomicrobiaceae</taxon>
        <taxon>Luteolibacter</taxon>
    </lineage>
</organism>
<evidence type="ECO:0000313" key="3">
    <source>
        <dbReference type="Proteomes" id="UP000501812"/>
    </source>
</evidence>
<dbReference type="Gene3D" id="3.90.1140.10">
    <property type="entry name" value="Cyclic phosphodiesterase"/>
    <property type="match status" value="1"/>
</dbReference>
<dbReference type="InterPro" id="IPR004175">
    <property type="entry name" value="RNA_CPDase"/>
</dbReference>
<dbReference type="PANTHER" id="PTHR35561:SF1">
    <property type="entry name" value="RNA 2',3'-CYCLIC PHOSPHODIESTERASE"/>
    <property type="match status" value="1"/>
</dbReference>
<evidence type="ECO:0000313" key="2">
    <source>
        <dbReference type="EMBL" id="QJE95014.1"/>
    </source>
</evidence>
<dbReference type="GO" id="GO:0008664">
    <property type="term" value="F:RNA 2',3'-cyclic 3'-phosphodiesterase activity"/>
    <property type="evidence" value="ECO:0007669"/>
    <property type="project" value="InterPro"/>
</dbReference>
<accession>A0A858REM3</accession>
<dbReference type="PANTHER" id="PTHR35561">
    <property type="entry name" value="RNA 2',3'-CYCLIC PHOSPHODIESTERASE"/>
    <property type="match status" value="1"/>
</dbReference>
<evidence type="ECO:0000256" key="1">
    <source>
        <dbReference type="ARBA" id="ARBA00022801"/>
    </source>
</evidence>
<dbReference type="GO" id="GO:0004113">
    <property type="term" value="F:2',3'-cyclic-nucleotide 3'-phosphodiesterase activity"/>
    <property type="evidence" value="ECO:0007669"/>
    <property type="project" value="InterPro"/>
</dbReference>
<dbReference type="AlphaFoldDB" id="A0A858REM3"/>
<gene>
    <name evidence="2" type="ORF">HHL09_04245</name>
</gene>
<dbReference type="SUPFAM" id="SSF55144">
    <property type="entry name" value="LigT-like"/>
    <property type="match status" value="1"/>
</dbReference>
<name>A0A858REM3_9BACT</name>
<reference evidence="2 3" key="1">
    <citation type="submission" date="2020-04" db="EMBL/GenBank/DDBJ databases">
        <title>Luteolibacter sp. G-1-1-1 isolated from soil.</title>
        <authorList>
            <person name="Dahal R.H."/>
        </authorList>
    </citation>
    <scope>NUCLEOTIDE SEQUENCE [LARGE SCALE GENOMIC DNA]</scope>
    <source>
        <strain evidence="2 3">G-1-1-1</strain>
    </source>
</reference>
<dbReference type="Pfam" id="PF13563">
    <property type="entry name" value="2_5_RNA_ligase2"/>
    <property type="match status" value="1"/>
</dbReference>
<keyword evidence="1" id="KW-0378">Hydrolase</keyword>
<sequence>MDEQLSLLDSAKPELKHSIYFALRAGAGLGGEIIRYRDDIGARHRIKGTLVPEERLHLTLLDVGTFAGLPPRLADVLRAGEAASELIAPFEFLLTHVQAHPNGVLMLTPDGQVPLLKTLREELQRQMVRQGLKGTGSFSPHVTLAYLKQRLAKEAIGPLTWPVTEITLIHSIENQPEVIELGRWPLSGK</sequence>
<protein>
    <recommendedName>
        <fullName evidence="4">2'-5' RNA ligase</fullName>
    </recommendedName>
</protein>
<dbReference type="RefSeq" id="WP_169453235.1">
    <property type="nucleotide sequence ID" value="NZ_CP051774.1"/>
</dbReference>
<proteinExistence type="predicted"/>
<dbReference type="InterPro" id="IPR009097">
    <property type="entry name" value="Cyclic_Pdiesterase"/>
</dbReference>
<evidence type="ECO:0008006" key="4">
    <source>
        <dbReference type="Google" id="ProtNLM"/>
    </source>
</evidence>
<dbReference type="Proteomes" id="UP000501812">
    <property type="component" value="Chromosome"/>
</dbReference>
<keyword evidence="3" id="KW-1185">Reference proteome</keyword>
<dbReference type="KEGG" id="luo:HHL09_04245"/>
<dbReference type="EMBL" id="CP051774">
    <property type="protein sequence ID" value="QJE95014.1"/>
    <property type="molecule type" value="Genomic_DNA"/>
</dbReference>